<protein>
    <submittedName>
        <fullName evidence="3">Uncharacterized protein</fullName>
    </submittedName>
</protein>
<sequence>MKPWTCQTSTGFLPANSPSLIIRSTPNHSHTFFPQRHRFLKFNLIACSTPDSGGNTNVSDGNNGVPDSVQSTTRPQPGAVEIRFRRRSRRQARQPRDDGAASNAARATKAKVSESSPKKWAEMSLTEKAIELYAGEKGLLFWLNKFAYASIFIMIGAWILFRFVGPSLNLYQLDSPPLPPSSIFKGSSS</sequence>
<dbReference type="AlphaFoldDB" id="A0AAE1MEB3"/>
<keyword evidence="2" id="KW-0812">Transmembrane</keyword>
<evidence type="ECO:0000256" key="1">
    <source>
        <dbReference type="SAM" id="MobiDB-lite"/>
    </source>
</evidence>
<keyword evidence="2" id="KW-0472">Membrane</keyword>
<evidence type="ECO:0000256" key="2">
    <source>
        <dbReference type="SAM" id="Phobius"/>
    </source>
</evidence>
<feature type="transmembrane region" description="Helical" evidence="2">
    <location>
        <begin position="146"/>
        <end position="165"/>
    </location>
</feature>
<keyword evidence="2" id="KW-1133">Transmembrane helix</keyword>
<evidence type="ECO:0000313" key="4">
    <source>
        <dbReference type="Proteomes" id="UP001293593"/>
    </source>
</evidence>
<dbReference type="EMBL" id="JAWXYG010000009">
    <property type="protein sequence ID" value="KAK4262075.1"/>
    <property type="molecule type" value="Genomic_DNA"/>
</dbReference>
<gene>
    <name evidence="3" type="ORF">QN277_027684</name>
</gene>
<feature type="compositionally biased region" description="Polar residues" evidence="1">
    <location>
        <begin position="53"/>
        <end position="62"/>
    </location>
</feature>
<reference evidence="3" key="1">
    <citation type="submission" date="2023-10" db="EMBL/GenBank/DDBJ databases">
        <title>Chromosome-level genome of the transformable northern wattle, Acacia crassicarpa.</title>
        <authorList>
            <person name="Massaro I."/>
            <person name="Sinha N.R."/>
            <person name="Poethig S."/>
            <person name="Leichty A.R."/>
        </authorList>
    </citation>
    <scope>NUCLEOTIDE SEQUENCE</scope>
    <source>
        <strain evidence="3">Acra3RX</strain>
        <tissue evidence="3">Leaf</tissue>
    </source>
</reference>
<organism evidence="3 4">
    <name type="scientific">Acacia crassicarpa</name>
    <name type="common">northern wattle</name>
    <dbReference type="NCBI Taxonomy" id="499986"/>
    <lineage>
        <taxon>Eukaryota</taxon>
        <taxon>Viridiplantae</taxon>
        <taxon>Streptophyta</taxon>
        <taxon>Embryophyta</taxon>
        <taxon>Tracheophyta</taxon>
        <taxon>Spermatophyta</taxon>
        <taxon>Magnoliopsida</taxon>
        <taxon>eudicotyledons</taxon>
        <taxon>Gunneridae</taxon>
        <taxon>Pentapetalae</taxon>
        <taxon>rosids</taxon>
        <taxon>fabids</taxon>
        <taxon>Fabales</taxon>
        <taxon>Fabaceae</taxon>
        <taxon>Caesalpinioideae</taxon>
        <taxon>mimosoid clade</taxon>
        <taxon>Acacieae</taxon>
        <taxon>Acacia</taxon>
    </lineage>
</organism>
<feature type="region of interest" description="Disordered" evidence="1">
    <location>
        <begin position="53"/>
        <end position="118"/>
    </location>
</feature>
<keyword evidence="4" id="KW-1185">Reference proteome</keyword>
<evidence type="ECO:0000313" key="3">
    <source>
        <dbReference type="EMBL" id="KAK4262075.1"/>
    </source>
</evidence>
<name>A0AAE1MEB3_9FABA</name>
<comment type="caution">
    <text evidence="3">The sequence shown here is derived from an EMBL/GenBank/DDBJ whole genome shotgun (WGS) entry which is preliminary data.</text>
</comment>
<dbReference type="Proteomes" id="UP001293593">
    <property type="component" value="Unassembled WGS sequence"/>
</dbReference>
<proteinExistence type="predicted"/>
<feature type="compositionally biased region" description="Basic residues" evidence="1">
    <location>
        <begin position="84"/>
        <end position="93"/>
    </location>
</feature>
<dbReference type="PANTHER" id="PTHR36347">
    <property type="entry name" value="EXPRESSED PROTEIN"/>
    <property type="match status" value="1"/>
</dbReference>
<dbReference type="PANTHER" id="PTHR36347:SF1">
    <property type="entry name" value="EXPRESSED PROTEIN"/>
    <property type="match status" value="1"/>
</dbReference>
<accession>A0AAE1MEB3</accession>
<dbReference type="GO" id="GO:0009507">
    <property type="term" value="C:chloroplast"/>
    <property type="evidence" value="ECO:0007669"/>
    <property type="project" value="TreeGrafter"/>
</dbReference>